<gene>
    <name evidence="1" type="ORF">Tco_1018975</name>
</gene>
<organism evidence="1 2">
    <name type="scientific">Tanacetum coccineum</name>
    <dbReference type="NCBI Taxonomy" id="301880"/>
    <lineage>
        <taxon>Eukaryota</taxon>
        <taxon>Viridiplantae</taxon>
        <taxon>Streptophyta</taxon>
        <taxon>Embryophyta</taxon>
        <taxon>Tracheophyta</taxon>
        <taxon>Spermatophyta</taxon>
        <taxon>Magnoliopsida</taxon>
        <taxon>eudicotyledons</taxon>
        <taxon>Gunneridae</taxon>
        <taxon>Pentapetalae</taxon>
        <taxon>asterids</taxon>
        <taxon>campanulids</taxon>
        <taxon>Asterales</taxon>
        <taxon>Asteraceae</taxon>
        <taxon>Asteroideae</taxon>
        <taxon>Anthemideae</taxon>
        <taxon>Anthemidinae</taxon>
        <taxon>Tanacetum</taxon>
    </lineage>
</organism>
<reference evidence="1" key="1">
    <citation type="journal article" date="2022" name="Int. J. Mol. Sci.">
        <title>Draft Genome of Tanacetum Coccineum: Genomic Comparison of Closely Related Tanacetum-Family Plants.</title>
        <authorList>
            <person name="Yamashiro T."/>
            <person name="Shiraishi A."/>
            <person name="Nakayama K."/>
            <person name="Satake H."/>
        </authorList>
    </citation>
    <scope>NUCLEOTIDE SEQUENCE</scope>
</reference>
<evidence type="ECO:0000313" key="1">
    <source>
        <dbReference type="EMBL" id="GJT67495.1"/>
    </source>
</evidence>
<comment type="caution">
    <text evidence="1">The sequence shown here is derived from an EMBL/GenBank/DDBJ whole genome shotgun (WGS) entry which is preliminary data.</text>
</comment>
<dbReference type="EMBL" id="BQNB010017813">
    <property type="protein sequence ID" value="GJT67495.1"/>
    <property type="molecule type" value="Genomic_DNA"/>
</dbReference>
<evidence type="ECO:0008006" key="3">
    <source>
        <dbReference type="Google" id="ProtNLM"/>
    </source>
</evidence>
<accession>A0ABQ5FW33</accession>
<name>A0ABQ5FW33_9ASTR</name>
<reference evidence="1" key="2">
    <citation type="submission" date="2022-01" db="EMBL/GenBank/DDBJ databases">
        <authorList>
            <person name="Yamashiro T."/>
            <person name="Shiraishi A."/>
            <person name="Satake H."/>
            <person name="Nakayama K."/>
        </authorList>
    </citation>
    <scope>NUCLEOTIDE SEQUENCE</scope>
</reference>
<sequence length="144" mass="16647">MGILLRHHRDSSHFLGLRWVLSTIQIEGLSKNAKQYQAQPQKSQVDLGNKQEAAFHLLEEEDVYCAPILALPKGMKIFIGILLCYRIKKIIDREVKRLKRSRIPLVKVRWNSKRGPEFTWELKINSGRNIPPYTKTRIPSSSAV</sequence>
<dbReference type="Proteomes" id="UP001151760">
    <property type="component" value="Unassembled WGS sequence"/>
</dbReference>
<keyword evidence="2" id="KW-1185">Reference proteome</keyword>
<proteinExistence type="predicted"/>
<evidence type="ECO:0000313" key="2">
    <source>
        <dbReference type="Proteomes" id="UP001151760"/>
    </source>
</evidence>
<protein>
    <recommendedName>
        <fullName evidence="3">Reverse transcriptase domain-containing protein</fullName>
    </recommendedName>
</protein>